<feature type="transmembrane region" description="Helical" evidence="14">
    <location>
        <begin position="290"/>
        <end position="309"/>
    </location>
</feature>
<keyword evidence="11 14" id="KW-0408">Iron</keyword>
<dbReference type="PIRSF" id="PIRSF038885">
    <property type="entry name" value="COB"/>
    <property type="match status" value="1"/>
</dbReference>
<keyword evidence="13 14" id="KW-0472">Membrane</keyword>
<evidence type="ECO:0000259" key="16">
    <source>
        <dbReference type="PROSITE" id="PS51003"/>
    </source>
</evidence>
<dbReference type="Gene3D" id="1.20.810.10">
    <property type="entry name" value="Cytochrome Bc1 Complex, Chain C"/>
    <property type="match status" value="1"/>
</dbReference>
<dbReference type="CDD" id="cd00284">
    <property type="entry name" value="Cytochrome_b_N"/>
    <property type="match status" value="1"/>
</dbReference>
<dbReference type="EMBL" id="LR026971">
    <property type="protein sequence ID" value="VBB87364.1"/>
    <property type="molecule type" value="Genomic_DNA"/>
</dbReference>
<evidence type="ECO:0000256" key="7">
    <source>
        <dbReference type="ARBA" id="ARBA00022723"/>
    </source>
</evidence>
<evidence type="ECO:0000256" key="10">
    <source>
        <dbReference type="ARBA" id="ARBA00022989"/>
    </source>
</evidence>
<evidence type="ECO:0000256" key="14">
    <source>
        <dbReference type="RuleBase" id="RU362117"/>
    </source>
</evidence>
<dbReference type="InterPro" id="IPR005797">
    <property type="entry name" value="Cyt_b/b6_N"/>
</dbReference>
<dbReference type="PANTHER" id="PTHR19271:SF16">
    <property type="entry name" value="CYTOCHROME B"/>
    <property type="match status" value="1"/>
</dbReference>
<feature type="transmembrane region" description="Helical" evidence="14">
    <location>
        <begin position="112"/>
        <end position="134"/>
    </location>
</feature>
<feature type="transmembrane region" description="Helical" evidence="14">
    <location>
        <begin position="325"/>
        <end position="345"/>
    </location>
</feature>
<proteinExistence type="inferred from homology"/>
<dbReference type="Proteomes" id="UP000280685">
    <property type="component" value="Mitochondrion MT"/>
</dbReference>
<keyword evidence="9 14" id="KW-0249">Electron transport</keyword>
<dbReference type="SUPFAM" id="SSF81342">
    <property type="entry name" value="Transmembrane di-heme cytochromes"/>
    <property type="match status" value="1"/>
</dbReference>
<keyword evidence="6 14" id="KW-0812">Transmembrane</keyword>
<dbReference type="PROSITE" id="PS51003">
    <property type="entry name" value="CYTB_CTER"/>
    <property type="match status" value="1"/>
</dbReference>
<evidence type="ECO:0000256" key="3">
    <source>
        <dbReference type="ARBA" id="ARBA00022448"/>
    </source>
</evidence>
<keyword evidence="8" id="KW-0999">Mitochondrion inner membrane</keyword>
<comment type="subcellular location">
    <subcellularLocation>
        <location evidence="1">Mitochondrion inner membrane</location>
        <topology evidence="1">Multi-pass membrane protein</topology>
    </subcellularLocation>
</comment>
<evidence type="ECO:0000256" key="11">
    <source>
        <dbReference type="ARBA" id="ARBA00023004"/>
    </source>
</evidence>
<evidence type="ECO:0000256" key="8">
    <source>
        <dbReference type="ARBA" id="ARBA00022792"/>
    </source>
</evidence>
<feature type="domain" description="Cytochrome b/b6 N-terminal region profile" evidence="15">
    <location>
        <begin position="1"/>
        <end position="210"/>
    </location>
</feature>
<dbReference type="InterPro" id="IPR027387">
    <property type="entry name" value="Cytb/b6-like_sf"/>
</dbReference>
<dbReference type="InterPro" id="IPR016174">
    <property type="entry name" value="Di-haem_cyt_TM"/>
</dbReference>
<sequence length="387" mass="43518">MRILKSHPLLKLVNSYLIDASQPSNISYLWNFGSLLLLCLVIQIITGVTLAMHYSPNVLEAFNSIEHIMRDVNNGWLVRYLHSNTASAFFFLVYLHIGRGMYYGSYRAPRTLVWAIGTVILIVMIVTAFLGYVLPYGQMSLWGATVITNLVSAIPWIGQDIVEFIWGGFSVNNATLNRFFALHYLLPFILVALVLMHLIALHDTAGSSNPLGISGNYDRITFAPYYLFKDLITIFIFIFVLSSFVFFMSNVLGDSENYIMANPMQTPAAIVPEWYLLPFYAILRSIPNKLLGVIAMFAAILAIMLLPITDLGRSKGLQFRPLSKFAFWVFVVNFLILMKLGACHVETPFIELGQLSTALYFGHFIIIVPIISLIENTLVDLNTMSKG</sequence>
<evidence type="ECO:0000256" key="1">
    <source>
        <dbReference type="ARBA" id="ARBA00004448"/>
    </source>
</evidence>
<dbReference type="InterPro" id="IPR048260">
    <property type="entry name" value="Cytochrome_b_C_euk/bac"/>
</dbReference>
<evidence type="ECO:0000256" key="5">
    <source>
        <dbReference type="ARBA" id="ARBA00022660"/>
    </source>
</evidence>
<reference evidence="17" key="1">
    <citation type="submission" date="2018-02" db="EMBL/GenBank/DDBJ databases">
        <authorList>
            <person name="Silar P."/>
        </authorList>
    </citation>
    <scope>NUCLEOTIDE SEQUENCE [LARGE SCALE GENOMIC DNA]</scope>
    <source>
        <strain evidence="17">T</strain>
    </source>
</reference>
<evidence type="ECO:0000256" key="6">
    <source>
        <dbReference type="ARBA" id="ARBA00022692"/>
    </source>
</evidence>
<feature type="transmembrane region" description="Helical" evidence="14">
    <location>
        <begin position="32"/>
        <end position="55"/>
    </location>
</feature>
<dbReference type="PANTHER" id="PTHR19271">
    <property type="entry name" value="CYTOCHROME B"/>
    <property type="match status" value="1"/>
</dbReference>
<evidence type="ECO:0000256" key="4">
    <source>
        <dbReference type="ARBA" id="ARBA00022617"/>
    </source>
</evidence>
<dbReference type="InterPro" id="IPR005798">
    <property type="entry name" value="Cyt_b/b6_C"/>
</dbReference>
<protein>
    <recommendedName>
        <fullName evidence="2 14">Cytochrome b</fullName>
    </recommendedName>
</protein>
<keyword evidence="18" id="KW-1185">Reference proteome</keyword>
<dbReference type="CDD" id="cd00290">
    <property type="entry name" value="cytochrome_b_C"/>
    <property type="match status" value="1"/>
</dbReference>
<keyword evidence="5 14" id="KW-0679">Respiratory chain</keyword>
<feature type="non-terminal residue" evidence="17">
    <location>
        <position position="387"/>
    </location>
</feature>
<feature type="transmembrane region" description="Helical" evidence="14">
    <location>
        <begin position="76"/>
        <end position="97"/>
    </location>
</feature>
<keyword evidence="7 14" id="KW-0479">Metal-binding</keyword>
<evidence type="ECO:0000256" key="9">
    <source>
        <dbReference type="ARBA" id="ARBA00022982"/>
    </source>
</evidence>
<name>A0ABY6SMC8_PODCO</name>
<dbReference type="PROSITE" id="PS51002">
    <property type="entry name" value="CYTB_NTER"/>
    <property type="match status" value="1"/>
</dbReference>
<keyword evidence="4 14" id="KW-0349">Heme</keyword>
<dbReference type="InterPro" id="IPR036150">
    <property type="entry name" value="Cyt_b/b6_C_sf"/>
</dbReference>
<dbReference type="Pfam" id="PF00033">
    <property type="entry name" value="Cytochrome_B"/>
    <property type="match status" value="1"/>
</dbReference>
<gene>
    <name evidence="17" type="ORF">PAMITO_COB</name>
</gene>
<accession>A0ABY6SMC8</accession>
<dbReference type="InterPro" id="IPR048259">
    <property type="entry name" value="Cytochrome_b_N_euk/bac"/>
</dbReference>
<evidence type="ECO:0000256" key="13">
    <source>
        <dbReference type="ARBA" id="ARBA00023136"/>
    </source>
</evidence>
<evidence type="ECO:0000256" key="2">
    <source>
        <dbReference type="ARBA" id="ARBA00013531"/>
    </source>
</evidence>
<feature type="transmembrane region" description="Helical" evidence="14">
    <location>
        <begin position="179"/>
        <end position="201"/>
    </location>
</feature>
<comment type="cofactor">
    <cofactor evidence="14">
        <name>heme b</name>
        <dbReference type="ChEBI" id="CHEBI:60344"/>
    </cofactor>
    <text evidence="14">Binds 2 heme groups non-covalently.</text>
</comment>
<feature type="domain" description="Cytochrome b/b6 C-terminal region profile" evidence="16">
    <location>
        <begin position="212"/>
        <end position="382"/>
    </location>
</feature>
<comment type="function">
    <text evidence="14">Component of the ubiquinol-cytochrome c reductase complex (complex III or cytochrome b-c1 complex) that is part of the mitochondrial respiratory chain. The b-c1 complex mediates electron transfer from ubiquinol to cytochrome c. Contributes to the generation of a proton gradient across the mitochondrial membrane that is then used for ATP synthesis.</text>
</comment>
<dbReference type="InterPro" id="IPR030689">
    <property type="entry name" value="Cytochrome_b"/>
</dbReference>
<keyword evidence="10 14" id="KW-1133">Transmembrane helix</keyword>
<evidence type="ECO:0000259" key="15">
    <source>
        <dbReference type="PROSITE" id="PS51002"/>
    </source>
</evidence>
<keyword evidence="12 14" id="KW-0496">Mitochondrion</keyword>
<feature type="transmembrane region" description="Helical" evidence="14">
    <location>
        <begin position="231"/>
        <end position="252"/>
    </location>
</feature>
<evidence type="ECO:0000256" key="12">
    <source>
        <dbReference type="ARBA" id="ARBA00023128"/>
    </source>
</evidence>
<geneLocation type="mitochondrion" evidence="17"/>
<organism evidence="17 18">
    <name type="scientific">Podospora comata</name>
    <dbReference type="NCBI Taxonomy" id="48703"/>
    <lineage>
        <taxon>Eukaryota</taxon>
        <taxon>Fungi</taxon>
        <taxon>Dikarya</taxon>
        <taxon>Ascomycota</taxon>
        <taxon>Pezizomycotina</taxon>
        <taxon>Sordariomycetes</taxon>
        <taxon>Sordariomycetidae</taxon>
        <taxon>Sordariales</taxon>
        <taxon>Podosporaceae</taxon>
        <taxon>Podospora</taxon>
    </lineage>
</organism>
<dbReference type="Pfam" id="PF00032">
    <property type="entry name" value="Cytochrom_B_C"/>
    <property type="match status" value="1"/>
</dbReference>
<evidence type="ECO:0000313" key="17">
    <source>
        <dbReference type="EMBL" id="VBB87364.1"/>
    </source>
</evidence>
<feature type="transmembrane region" description="Helical" evidence="14">
    <location>
        <begin position="357"/>
        <end position="374"/>
    </location>
</feature>
<evidence type="ECO:0000313" key="18">
    <source>
        <dbReference type="Proteomes" id="UP000280685"/>
    </source>
</evidence>
<comment type="similarity">
    <text evidence="14">Belongs to the cytochrome b family.</text>
</comment>
<dbReference type="SUPFAM" id="SSF81648">
    <property type="entry name" value="a domain/subunit of cytochrome bc1 complex (Ubiquinol-cytochrome c reductase)"/>
    <property type="match status" value="1"/>
</dbReference>
<keyword evidence="3 14" id="KW-0813">Transport</keyword>